<protein>
    <submittedName>
        <fullName evidence="1">Unannotated protein</fullName>
    </submittedName>
</protein>
<gene>
    <name evidence="1" type="ORF">UFOPK2816_00037</name>
</gene>
<organism evidence="1">
    <name type="scientific">freshwater metagenome</name>
    <dbReference type="NCBI Taxonomy" id="449393"/>
    <lineage>
        <taxon>unclassified sequences</taxon>
        <taxon>metagenomes</taxon>
        <taxon>ecological metagenomes</taxon>
    </lineage>
</organism>
<evidence type="ECO:0000313" key="1">
    <source>
        <dbReference type="EMBL" id="CAB4737105.1"/>
    </source>
</evidence>
<sequence>MSSIVPPKVELVATLDIAKALRKIMRDVSPPTLMATKLPGLHNFALSPILTINWWY</sequence>
<reference evidence="1" key="1">
    <citation type="submission" date="2020-05" db="EMBL/GenBank/DDBJ databases">
        <authorList>
            <person name="Chiriac C."/>
            <person name="Salcher M."/>
            <person name="Ghai R."/>
            <person name="Kavagutti S V."/>
        </authorList>
    </citation>
    <scope>NUCLEOTIDE SEQUENCE</scope>
</reference>
<name>A0A6J6SQX5_9ZZZZ</name>
<accession>A0A6J6SQX5</accession>
<dbReference type="AlphaFoldDB" id="A0A6J6SQX5"/>
<proteinExistence type="predicted"/>
<dbReference type="EMBL" id="CAEZZB010000001">
    <property type="protein sequence ID" value="CAB4737105.1"/>
    <property type="molecule type" value="Genomic_DNA"/>
</dbReference>